<dbReference type="InterPro" id="IPR011827">
    <property type="entry name" value="LeuD_type2/HacB/DmdB"/>
</dbReference>
<evidence type="ECO:0000256" key="2">
    <source>
        <dbReference type="ARBA" id="ARBA00023239"/>
    </source>
</evidence>
<name>A0A158A8P0_9BURK</name>
<protein>
    <submittedName>
        <fullName evidence="4">3-isopropylmalate dehydratase, small subunit</fullName>
    </submittedName>
</protein>
<dbReference type="Pfam" id="PF00694">
    <property type="entry name" value="Aconitase_C"/>
    <property type="match status" value="1"/>
</dbReference>
<evidence type="ECO:0000313" key="5">
    <source>
        <dbReference type="Proteomes" id="UP000054851"/>
    </source>
</evidence>
<dbReference type="InterPro" id="IPR000573">
    <property type="entry name" value="AconitaseA/IPMdHydase_ssu_swvl"/>
</dbReference>
<feature type="domain" description="Aconitase A/isopropylmalate dehydratase small subunit swivel" evidence="3">
    <location>
        <begin position="57"/>
        <end position="109"/>
    </location>
</feature>
<dbReference type="PANTHER" id="PTHR43345">
    <property type="entry name" value="3-ISOPROPYLMALATE DEHYDRATASE SMALL SUBUNIT 2-RELATED-RELATED"/>
    <property type="match status" value="1"/>
</dbReference>
<dbReference type="OrthoDB" id="9777465at2"/>
<dbReference type="AlphaFoldDB" id="A0A158A8P0"/>
<dbReference type="InterPro" id="IPR015928">
    <property type="entry name" value="Aconitase/3IPM_dehydase_swvl"/>
</dbReference>
<dbReference type="InterPro" id="IPR050075">
    <property type="entry name" value="LeuD"/>
</dbReference>
<dbReference type="Proteomes" id="UP000054851">
    <property type="component" value="Unassembled WGS sequence"/>
</dbReference>
<evidence type="ECO:0000256" key="1">
    <source>
        <dbReference type="ARBA" id="ARBA00009869"/>
    </source>
</evidence>
<dbReference type="Gene3D" id="3.20.19.10">
    <property type="entry name" value="Aconitase, domain 4"/>
    <property type="match status" value="1"/>
</dbReference>
<reference evidence="4" key="1">
    <citation type="submission" date="2016-01" db="EMBL/GenBank/DDBJ databases">
        <authorList>
            <person name="Peeters C."/>
        </authorList>
    </citation>
    <scope>NUCLEOTIDE SEQUENCE</scope>
    <source>
        <strain evidence="4">LMG 29322</strain>
    </source>
</reference>
<dbReference type="RefSeq" id="WP_082862316.1">
    <property type="nucleotide sequence ID" value="NZ_FCOA02000004.1"/>
</dbReference>
<dbReference type="EMBL" id="FCOA02000004">
    <property type="protein sequence ID" value="SAK54089.1"/>
    <property type="molecule type" value="Genomic_DNA"/>
</dbReference>
<comment type="caution">
    <text evidence="4">The sequence shown here is derived from an EMBL/GenBank/DDBJ whole genome shotgun (WGS) entry which is preliminary data.</text>
</comment>
<evidence type="ECO:0000313" key="4">
    <source>
        <dbReference type="EMBL" id="SAK54089.1"/>
    </source>
</evidence>
<accession>A0A158A8P0</accession>
<keyword evidence="2" id="KW-0456">Lyase</keyword>
<keyword evidence="5" id="KW-1185">Reference proteome</keyword>
<dbReference type="NCBIfam" id="TIGR02087">
    <property type="entry name" value="LEUD_arch"/>
    <property type="match status" value="1"/>
</dbReference>
<dbReference type="GO" id="GO:0016836">
    <property type="term" value="F:hydro-lyase activity"/>
    <property type="evidence" value="ECO:0007669"/>
    <property type="project" value="InterPro"/>
</dbReference>
<evidence type="ECO:0000259" key="3">
    <source>
        <dbReference type="Pfam" id="PF00694"/>
    </source>
</evidence>
<proteinExistence type="inferred from homology"/>
<sequence length="172" mass="18042">MSTIDIENARVWAVGSDIDTDQLAPGAYMKLGLEGIAPHCLEVVRPEFAAEARPGDVIAAGPNFGIGSSREQAAGALVRLGVKAVIAPSFNGLYFRNAFNLGLLLITCADAGLLRDGEAVSLSLEGTGPVVHRADGQTLDCEPIPVFLLEMVAAGGLLNQLRSRFSKAPKEL</sequence>
<dbReference type="STRING" id="1777140.AWB79_02096"/>
<dbReference type="PANTHER" id="PTHR43345:SF2">
    <property type="entry name" value="3-ISOPROPYLMALATE DEHYDRATASE SMALL SUBUNIT 1"/>
    <property type="match status" value="1"/>
</dbReference>
<organism evidence="4 5">
    <name type="scientific">Caballeronia hypogeia</name>
    <dbReference type="NCBI Taxonomy" id="1777140"/>
    <lineage>
        <taxon>Bacteria</taxon>
        <taxon>Pseudomonadati</taxon>
        <taxon>Pseudomonadota</taxon>
        <taxon>Betaproteobacteria</taxon>
        <taxon>Burkholderiales</taxon>
        <taxon>Burkholderiaceae</taxon>
        <taxon>Caballeronia</taxon>
    </lineage>
</organism>
<dbReference type="SUPFAM" id="SSF52016">
    <property type="entry name" value="LeuD/IlvD-like"/>
    <property type="match status" value="1"/>
</dbReference>
<comment type="similarity">
    <text evidence="1">Belongs to the LeuD family. LeuD type 2 subfamily.</text>
</comment>
<gene>
    <name evidence="4" type="ORF">AWB79_02096</name>
</gene>